<dbReference type="Gene3D" id="6.10.140.1230">
    <property type="match status" value="1"/>
</dbReference>
<reference evidence="4 5" key="2">
    <citation type="journal article" date="2024" name="Int. J. Syst. Evol. Microbiol.">
        <title>Promethearchaeum syntrophicum gen. nov., sp. nov., an anaerobic, obligately syntrophic archaeon, the first isolate of the lineage 'Asgard' archaea, and proposal of the new archaeal phylum Promethearchaeota phyl. nov. and kingdom Promethearchaeati regn. nov.</title>
        <authorList>
            <person name="Imachi H."/>
            <person name="Nobu M.K."/>
            <person name="Kato S."/>
            <person name="Takaki Y."/>
            <person name="Miyazaki M."/>
            <person name="Miyata M."/>
            <person name="Ogawara M."/>
            <person name="Saito Y."/>
            <person name="Sakai S."/>
            <person name="Tahara Y.O."/>
            <person name="Takano Y."/>
            <person name="Tasumi E."/>
            <person name="Uematsu K."/>
            <person name="Yoshimura T."/>
            <person name="Itoh T."/>
            <person name="Ohkuma M."/>
            <person name="Takai K."/>
        </authorList>
    </citation>
    <scope>NUCLEOTIDE SEQUENCE [LARGE SCALE GENOMIC DNA]</scope>
    <source>
        <strain evidence="4 5">MK-D1</strain>
    </source>
</reference>
<dbReference type="PANTHER" id="PTHR22761:SF10">
    <property type="entry name" value="GH13992P"/>
    <property type="match status" value="1"/>
</dbReference>
<dbReference type="KEGG" id="psyt:DSAG12_02101"/>
<dbReference type="Proteomes" id="UP000321408">
    <property type="component" value="Chromosome"/>
</dbReference>
<accession>A0A5B9DB92</accession>
<dbReference type="Pfam" id="PF03357">
    <property type="entry name" value="Snf7"/>
    <property type="match status" value="1"/>
</dbReference>
<dbReference type="RefSeq" id="WP_147663149.1">
    <property type="nucleotide sequence ID" value="NZ_CP042905.2"/>
</dbReference>
<dbReference type="GeneID" id="41330090"/>
<evidence type="ECO:0000313" key="5">
    <source>
        <dbReference type="Proteomes" id="UP000321408"/>
    </source>
</evidence>
<feature type="region of interest" description="Disordered" evidence="3">
    <location>
        <begin position="171"/>
        <end position="202"/>
    </location>
</feature>
<dbReference type="AlphaFoldDB" id="A0A5B9DB92"/>
<dbReference type="GO" id="GO:0009898">
    <property type="term" value="C:cytoplasmic side of plasma membrane"/>
    <property type="evidence" value="ECO:0007669"/>
    <property type="project" value="TreeGrafter"/>
</dbReference>
<organism evidence="4 5">
    <name type="scientific">Promethearchaeum syntrophicum</name>
    <dbReference type="NCBI Taxonomy" id="2594042"/>
    <lineage>
        <taxon>Archaea</taxon>
        <taxon>Promethearchaeati</taxon>
        <taxon>Promethearchaeota</taxon>
        <taxon>Promethearchaeia</taxon>
        <taxon>Promethearchaeales</taxon>
        <taxon>Promethearchaeaceae</taxon>
        <taxon>Promethearchaeum</taxon>
    </lineage>
</organism>
<comment type="subcellular location">
    <subcellularLocation>
        <location evidence="1">Endosome</location>
    </subcellularLocation>
</comment>
<proteinExistence type="predicted"/>
<keyword evidence="2" id="KW-0967">Endosome</keyword>
<dbReference type="GO" id="GO:0006900">
    <property type="term" value="P:vesicle budding from membrane"/>
    <property type="evidence" value="ECO:0007669"/>
    <property type="project" value="TreeGrafter"/>
</dbReference>
<keyword evidence="5" id="KW-1185">Reference proteome</keyword>
<dbReference type="InterPro" id="IPR005024">
    <property type="entry name" value="Snf7_fam"/>
</dbReference>
<name>A0A5B9DB92_9ARCH</name>
<dbReference type="GO" id="GO:0012505">
    <property type="term" value="C:endomembrane system"/>
    <property type="evidence" value="ECO:0007669"/>
    <property type="project" value="UniProtKB-ARBA"/>
</dbReference>
<evidence type="ECO:0000256" key="3">
    <source>
        <dbReference type="SAM" id="MobiDB-lite"/>
    </source>
</evidence>
<reference evidence="4 5" key="1">
    <citation type="journal article" date="2020" name="Nature">
        <title>Isolation of an archaeon at the prokaryote-eukaryote interface.</title>
        <authorList>
            <person name="Imachi H."/>
            <person name="Nobu M.K."/>
            <person name="Nakahara N."/>
            <person name="Morono Y."/>
            <person name="Ogawara M."/>
            <person name="Takaki Y."/>
            <person name="Takano Y."/>
            <person name="Uematsu K."/>
            <person name="Ikuta T."/>
            <person name="Ito M."/>
            <person name="Matsui Y."/>
            <person name="Miyazaki M."/>
            <person name="Murata K."/>
            <person name="Saito Y."/>
            <person name="Sakai S."/>
            <person name="Song C."/>
            <person name="Tasumi E."/>
            <person name="Yamanaka Y."/>
            <person name="Yamaguchi T."/>
            <person name="Kamagata Y."/>
            <person name="Tamaki H."/>
            <person name="Takai K."/>
        </authorList>
    </citation>
    <scope>NUCLEOTIDE SEQUENCE [LARGE SCALE GENOMIC DNA]</scope>
    <source>
        <strain evidence="4 5">MK-D1</strain>
    </source>
</reference>
<dbReference type="PANTHER" id="PTHR22761">
    <property type="entry name" value="CHARGED MULTIVESICULAR BODY PROTEIN"/>
    <property type="match status" value="1"/>
</dbReference>
<evidence type="ECO:0000256" key="2">
    <source>
        <dbReference type="ARBA" id="ARBA00022753"/>
    </source>
</evidence>
<gene>
    <name evidence="4" type="ORF">DSAG12_02101</name>
</gene>
<evidence type="ECO:0000256" key="1">
    <source>
        <dbReference type="ARBA" id="ARBA00004177"/>
    </source>
</evidence>
<protein>
    <submittedName>
        <fullName evidence="4">Snf7 family protein</fullName>
    </submittedName>
</protein>
<dbReference type="GO" id="GO:0032511">
    <property type="term" value="P:late endosome to vacuole transport via multivesicular body sorting pathway"/>
    <property type="evidence" value="ECO:0007669"/>
    <property type="project" value="TreeGrafter"/>
</dbReference>
<dbReference type="EMBL" id="CP042905">
    <property type="protein sequence ID" value="QEE16271.1"/>
    <property type="molecule type" value="Genomic_DNA"/>
</dbReference>
<sequence>MVFDKLFPKRKKDDKLTTEARLKTLTHKLDLKIKDYENKAQLCKIKAKKFLKSGNRQASKTMLVRYKQYQQKILQYNAMIMRSERHLDALEQAGVIKDVAGTMEASAGELKNVASTVNAERALEITEEAEDSIEQINEAGELFAGDPEVDMGIDIDDELAQLETELMLEDAGQLPDTPEAEHMESMSLYDDTEETGDVRSKDKLKDEIDQLRKELDI</sequence>
<evidence type="ECO:0000313" key="4">
    <source>
        <dbReference type="EMBL" id="QEE16271.1"/>
    </source>
</evidence>